<gene>
    <name evidence="1" type="ORF">CYJ25_08155</name>
</gene>
<dbReference type="EMBL" id="PKKJ01000016">
    <property type="protein sequence ID" value="PKY65736.1"/>
    <property type="molecule type" value="Genomic_DNA"/>
</dbReference>
<evidence type="ECO:0000313" key="2">
    <source>
        <dbReference type="Proteomes" id="UP000234545"/>
    </source>
</evidence>
<name>A0A2I1I3M8_9ACTO</name>
<reference evidence="1 2" key="1">
    <citation type="submission" date="2017-12" db="EMBL/GenBank/DDBJ databases">
        <title>Phylogenetic diversity of female urinary microbiome.</title>
        <authorList>
            <person name="Thomas-White K."/>
            <person name="Wolfe A.J."/>
        </authorList>
    </citation>
    <scope>NUCLEOTIDE SEQUENCE [LARGE SCALE GENOMIC DNA]</scope>
    <source>
        <strain evidence="1 2">UMB0250</strain>
    </source>
</reference>
<sequence>MDYENFEMPIPVDFHLENAEQIHAEFPDTFWIPDRYTRENLQVGDFVKLIFLLDTPEGDEPGAERMWVRITDVQGESYVGELDNTPGFLEGAEAGNFIEFGPEHVIDIYDEDS</sequence>
<dbReference type="PANTHER" id="PTHR38743">
    <property type="entry name" value="SIMILAR TO GLYOXYLASE I FAMILY PROTEIN"/>
    <property type="match status" value="1"/>
</dbReference>
<comment type="caution">
    <text evidence="1">The sequence shown here is derived from an EMBL/GenBank/DDBJ whole genome shotgun (WGS) entry which is preliminary data.</text>
</comment>
<organism evidence="1 2">
    <name type="scientific">Schaalia turicensis</name>
    <dbReference type="NCBI Taxonomy" id="131111"/>
    <lineage>
        <taxon>Bacteria</taxon>
        <taxon>Bacillati</taxon>
        <taxon>Actinomycetota</taxon>
        <taxon>Actinomycetes</taxon>
        <taxon>Actinomycetales</taxon>
        <taxon>Actinomycetaceae</taxon>
        <taxon>Schaalia</taxon>
    </lineage>
</organism>
<dbReference type="Proteomes" id="UP000234545">
    <property type="component" value="Unassembled WGS sequence"/>
</dbReference>
<dbReference type="PANTHER" id="PTHR38743:SF2">
    <property type="entry name" value="DUF2185 DOMAIN-CONTAINING PROTEIN"/>
    <property type="match status" value="1"/>
</dbReference>
<evidence type="ECO:0000313" key="1">
    <source>
        <dbReference type="EMBL" id="PKY65736.1"/>
    </source>
</evidence>
<proteinExistence type="predicted"/>
<accession>A0A2I1I3M8</accession>
<dbReference type="RefSeq" id="WP_101628657.1">
    <property type="nucleotide sequence ID" value="NZ_PKKJ01000016.1"/>
</dbReference>
<dbReference type="AlphaFoldDB" id="A0A2I1I3M8"/>
<protein>
    <submittedName>
        <fullName evidence="1">DUF2314 domain-containing protein</fullName>
    </submittedName>
</protein>
<dbReference type="OrthoDB" id="6563561at2"/>